<dbReference type="GO" id="GO:0005634">
    <property type="term" value="C:nucleus"/>
    <property type="evidence" value="ECO:0007669"/>
    <property type="project" value="UniProtKB-SubCell"/>
</dbReference>
<dbReference type="PROSITE" id="PS50157">
    <property type="entry name" value="ZINC_FINGER_C2H2_2"/>
    <property type="match status" value="8"/>
</dbReference>
<dbReference type="Pfam" id="PF00096">
    <property type="entry name" value="zf-C2H2"/>
    <property type="match status" value="7"/>
</dbReference>
<feature type="domain" description="C2H2-type" evidence="9">
    <location>
        <begin position="57"/>
        <end position="84"/>
    </location>
</feature>
<feature type="domain" description="C2H2-type" evidence="9">
    <location>
        <begin position="241"/>
        <end position="268"/>
    </location>
</feature>
<dbReference type="FunFam" id="3.30.160.60:FF:000202">
    <property type="entry name" value="Zinc finger protein 574"/>
    <property type="match status" value="1"/>
</dbReference>
<dbReference type="GO" id="GO:0008270">
    <property type="term" value="F:zinc ion binding"/>
    <property type="evidence" value="ECO:0007669"/>
    <property type="project" value="UniProtKB-KW"/>
</dbReference>
<dbReference type="PROSITE" id="PS00028">
    <property type="entry name" value="ZINC_FINGER_C2H2_1"/>
    <property type="match status" value="8"/>
</dbReference>
<feature type="domain" description="C2H2-type" evidence="9">
    <location>
        <begin position="325"/>
        <end position="352"/>
    </location>
</feature>
<keyword evidence="4 7" id="KW-0863">Zinc-finger</keyword>
<evidence type="ECO:0000256" key="1">
    <source>
        <dbReference type="ARBA" id="ARBA00004123"/>
    </source>
</evidence>
<evidence type="ECO:0000256" key="6">
    <source>
        <dbReference type="ARBA" id="ARBA00023242"/>
    </source>
</evidence>
<feature type="compositionally biased region" description="Low complexity" evidence="8">
    <location>
        <begin position="38"/>
        <end position="47"/>
    </location>
</feature>
<dbReference type="SUPFAM" id="SSF57667">
    <property type="entry name" value="beta-beta-alpha zinc fingers"/>
    <property type="match status" value="5"/>
</dbReference>
<feature type="region of interest" description="Disordered" evidence="8">
    <location>
        <begin position="20"/>
        <end position="125"/>
    </location>
</feature>
<feature type="domain" description="C2H2-type" evidence="9">
    <location>
        <begin position="297"/>
        <end position="324"/>
    </location>
</feature>
<evidence type="ECO:0000256" key="8">
    <source>
        <dbReference type="SAM" id="MobiDB-lite"/>
    </source>
</evidence>
<feature type="domain" description="C2H2-type" evidence="9">
    <location>
        <begin position="381"/>
        <end position="408"/>
    </location>
</feature>
<dbReference type="InterPro" id="IPR013087">
    <property type="entry name" value="Znf_C2H2_type"/>
</dbReference>
<protein>
    <recommendedName>
        <fullName evidence="9">C2H2-type domain-containing protein</fullName>
    </recommendedName>
</protein>
<keyword evidence="11" id="KW-1185">Reference proteome</keyword>
<dbReference type="PANTHER" id="PTHR24393:SF5">
    <property type="entry name" value="HISTONE-LYSINE N-METHYLTRANSFERASE PRDM16"/>
    <property type="match status" value="1"/>
</dbReference>
<sequence>MNSRILNIYQLEGIRRMSAAVRRESSLSRSIQTKDQEGSSSTGSESQSHTDTKKGSFKCDVCGKSWKKKSQLKKHYRTHRDLQKPHVSMEEEASSIQQLYNQRRRSSHDQEEAEPQWSEEEQMEPYPSLIEEQGEPEPTLIKEENVGPDCPRLQHEQPDPENLATRQDQEDVCSSQEGEQRIQKQSVVLMETFTLQEHEGEPKIEQLPFHITPVLQTKDQEGSSSTGSESQPHIDTKKMSLKCDICGKSWKNKSQLEKHYRTHTEERPFACQTCGKSFTQLSNLNVHMRIHTGERPFSCQTCGKSFTQLSHLNSHMRTHTGERPFSCHTCEKTFTHLSDLNVHKRTHTGERPFSCQTCEKRFTQVGALSAHKRTHTGETPFTCQICGKKFTQLGHLNVHTRSHTGEKPFSCQVCGKSFNQGGALNAHKRTHR</sequence>
<dbReference type="FunFam" id="3.30.160.60:FF:000145">
    <property type="entry name" value="Zinc finger protein 574"/>
    <property type="match status" value="2"/>
</dbReference>
<feature type="compositionally biased region" description="Acidic residues" evidence="8">
    <location>
        <begin position="111"/>
        <end position="123"/>
    </location>
</feature>
<dbReference type="GeneTree" id="ENSGT01150000286959"/>
<dbReference type="FunFam" id="3.30.160.60:FF:000912">
    <property type="entry name" value="Zinc finger protein 660"/>
    <property type="match status" value="2"/>
</dbReference>
<evidence type="ECO:0000256" key="3">
    <source>
        <dbReference type="ARBA" id="ARBA00022737"/>
    </source>
</evidence>
<dbReference type="FunFam" id="3.30.160.60:FF:002343">
    <property type="entry name" value="Zinc finger protein 33A"/>
    <property type="match status" value="1"/>
</dbReference>
<evidence type="ECO:0000313" key="11">
    <source>
        <dbReference type="Proteomes" id="UP000265000"/>
    </source>
</evidence>
<feature type="compositionally biased region" description="Basic and acidic residues" evidence="8">
    <location>
        <begin position="79"/>
        <end position="89"/>
    </location>
</feature>
<feature type="region of interest" description="Disordered" evidence="8">
    <location>
        <begin position="140"/>
        <end position="171"/>
    </location>
</feature>
<dbReference type="FunFam" id="3.30.160.60:FF:001272">
    <property type="entry name" value="Zinc finger protein 683"/>
    <property type="match status" value="1"/>
</dbReference>
<dbReference type="Proteomes" id="UP000265000">
    <property type="component" value="Unplaced"/>
</dbReference>
<dbReference type="Ensembl" id="ENSFHET00000016819.1">
    <property type="protein sequence ID" value="ENSFHEP00000010187.1"/>
    <property type="gene ID" value="ENSFHEG00000011468.1"/>
</dbReference>
<dbReference type="FunFam" id="3.30.160.60:FF:000557">
    <property type="entry name" value="zinc finger and SCAN domain-containing protein 29"/>
    <property type="match status" value="1"/>
</dbReference>
<dbReference type="GO" id="GO:0001228">
    <property type="term" value="F:DNA-binding transcription activator activity, RNA polymerase II-specific"/>
    <property type="evidence" value="ECO:0007669"/>
    <property type="project" value="TreeGrafter"/>
</dbReference>
<dbReference type="GO" id="GO:0000978">
    <property type="term" value="F:RNA polymerase II cis-regulatory region sequence-specific DNA binding"/>
    <property type="evidence" value="ECO:0007669"/>
    <property type="project" value="TreeGrafter"/>
</dbReference>
<comment type="subcellular location">
    <subcellularLocation>
        <location evidence="1">Nucleus</location>
    </subcellularLocation>
</comment>
<dbReference type="Pfam" id="PF13912">
    <property type="entry name" value="zf-C2H2_6"/>
    <property type="match status" value="1"/>
</dbReference>
<dbReference type="AlphaFoldDB" id="A0A3Q2PCG3"/>
<evidence type="ECO:0000256" key="5">
    <source>
        <dbReference type="ARBA" id="ARBA00022833"/>
    </source>
</evidence>
<accession>A0A3Q2PCG3</accession>
<feature type="domain" description="C2H2-type" evidence="9">
    <location>
        <begin position="353"/>
        <end position="380"/>
    </location>
</feature>
<evidence type="ECO:0000256" key="4">
    <source>
        <dbReference type="ARBA" id="ARBA00022771"/>
    </source>
</evidence>
<keyword evidence="6" id="KW-0539">Nucleus</keyword>
<organism evidence="10 11">
    <name type="scientific">Fundulus heteroclitus</name>
    <name type="common">Killifish</name>
    <name type="synonym">Mummichog</name>
    <dbReference type="NCBI Taxonomy" id="8078"/>
    <lineage>
        <taxon>Eukaryota</taxon>
        <taxon>Metazoa</taxon>
        <taxon>Chordata</taxon>
        <taxon>Craniata</taxon>
        <taxon>Vertebrata</taxon>
        <taxon>Euteleostomi</taxon>
        <taxon>Actinopterygii</taxon>
        <taxon>Neopterygii</taxon>
        <taxon>Teleostei</taxon>
        <taxon>Neoteleostei</taxon>
        <taxon>Acanthomorphata</taxon>
        <taxon>Ovalentaria</taxon>
        <taxon>Atherinomorphae</taxon>
        <taxon>Cyprinodontiformes</taxon>
        <taxon>Fundulidae</taxon>
        <taxon>Fundulus</taxon>
    </lineage>
</organism>
<proteinExistence type="predicted"/>
<feature type="domain" description="C2H2-type" evidence="9">
    <location>
        <begin position="409"/>
        <end position="432"/>
    </location>
</feature>
<evidence type="ECO:0000256" key="2">
    <source>
        <dbReference type="ARBA" id="ARBA00022723"/>
    </source>
</evidence>
<feature type="compositionally biased region" description="Basic and acidic residues" evidence="8">
    <location>
        <begin position="21"/>
        <end position="37"/>
    </location>
</feature>
<evidence type="ECO:0000256" key="7">
    <source>
        <dbReference type="PROSITE-ProRule" id="PRU00042"/>
    </source>
</evidence>
<name>A0A3Q2PCG3_FUNHE</name>
<dbReference type="GO" id="GO:0032502">
    <property type="term" value="P:developmental process"/>
    <property type="evidence" value="ECO:0007669"/>
    <property type="project" value="UniProtKB-ARBA"/>
</dbReference>
<dbReference type="SMART" id="SM00355">
    <property type="entry name" value="ZnF_C2H2"/>
    <property type="match status" value="8"/>
</dbReference>
<keyword evidence="2" id="KW-0479">Metal-binding</keyword>
<feature type="domain" description="C2H2-type" evidence="9">
    <location>
        <begin position="269"/>
        <end position="296"/>
    </location>
</feature>
<feature type="compositionally biased region" description="Basic residues" evidence="8">
    <location>
        <begin position="65"/>
        <end position="78"/>
    </location>
</feature>
<reference evidence="10" key="1">
    <citation type="submission" date="2025-08" db="UniProtKB">
        <authorList>
            <consortium name="Ensembl"/>
        </authorList>
    </citation>
    <scope>IDENTIFICATION</scope>
</reference>
<evidence type="ECO:0000259" key="9">
    <source>
        <dbReference type="PROSITE" id="PS50157"/>
    </source>
</evidence>
<reference evidence="10" key="2">
    <citation type="submission" date="2025-09" db="UniProtKB">
        <authorList>
            <consortium name="Ensembl"/>
        </authorList>
    </citation>
    <scope>IDENTIFICATION</scope>
</reference>
<dbReference type="PANTHER" id="PTHR24393">
    <property type="entry name" value="ZINC FINGER PROTEIN"/>
    <property type="match status" value="1"/>
</dbReference>
<dbReference type="InterPro" id="IPR036236">
    <property type="entry name" value="Znf_C2H2_sf"/>
</dbReference>
<evidence type="ECO:0000313" key="10">
    <source>
        <dbReference type="Ensembl" id="ENSFHEP00000010187.1"/>
    </source>
</evidence>
<keyword evidence="3" id="KW-0677">Repeat</keyword>
<dbReference type="Gene3D" id="3.30.160.60">
    <property type="entry name" value="Classic Zinc Finger"/>
    <property type="match status" value="8"/>
</dbReference>
<keyword evidence="5" id="KW-0862">Zinc</keyword>